<proteinExistence type="predicted"/>
<dbReference type="AlphaFoldDB" id="A0A2T3KL05"/>
<dbReference type="EMBL" id="PYNF01000003">
    <property type="protein sequence ID" value="PSV00339.1"/>
    <property type="molecule type" value="Genomic_DNA"/>
</dbReference>
<protein>
    <submittedName>
        <fullName evidence="1">Uncharacterized protein</fullName>
    </submittedName>
</protein>
<reference evidence="1 2" key="1">
    <citation type="submission" date="2018-01" db="EMBL/GenBank/DDBJ databases">
        <title>Whole genome sequencing of Histamine producing bacteria.</title>
        <authorList>
            <person name="Butler K."/>
        </authorList>
    </citation>
    <scope>NUCLEOTIDE SEQUENCE [LARGE SCALE GENOMIC DNA]</scope>
    <source>
        <strain evidence="1 2">FS-7.2</strain>
    </source>
</reference>
<sequence length="139" mass="15172">MLLSAIKATTSKIKILAVSDILNTISENGFDWTDFHQKPVMIYLPDDRGLQGCASYGREDGKLGMFRLQLVTGNCESVLRISKDGVTIKSKAYYCDVISSSSELTEMVCNSQKAVVESLLSDVAAELIISGMVDIVKNN</sequence>
<accession>A0A2T3KL05</accession>
<evidence type="ECO:0000313" key="1">
    <source>
        <dbReference type="EMBL" id="PSV00339.1"/>
    </source>
</evidence>
<comment type="caution">
    <text evidence="1">The sequence shown here is derived from an EMBL/GenBank/DDBJ whole genome shotgun (WGS) entry which is preliminary data.</text>
</comment>
<gene>
    <name evidence="1" type="ORF">C9J27_04225</name>
</gene>
<evidence type="ECO:0000313" key="2">
    <source>
        <dbReference type="Proteomes" id="UP000241426"/>
    </source>
</evidence>
<dbReference type="RefSeq" id="WP_107288969.1">
    <property type="nucleotide sequence ID" value="NZ_PYNF01000003.1"/>
</dbReference>
<organism evidence="1 2">
    <name type="scientific">Photobacterium kishitanii</name>
    <dbReference type="NCBI Taxonomy" id="318456"/>
    <lineage>
        <taxon>Bacteria</taxon>
        <taxon>Pseudomonadati</taxon>
        <taxon>Pseudomonadota</taxon>
        <taxon>Gammaproteobacteria</taxon>
        <taxon>Vibrionales</taxon>
        <taxon>Vibrionaceae</taxon>
        <taxon>Photobacterium</taxon>
    </lineage>
</organism>
<dbReference type="Proteomes" id="UP000241426">
    <property type="component" value="Unassembled WGS sequence"/>
</dbReference>
<name>A0A2T3KL05_9GAMM</name>